<evidence type="ECO:0000313" key="3">
    <source>
        <dbReference type="Proteomes" id="UP000254920"/>
    </source>
</evidence>
<feature type="domain" description="Polymerase/histidinol phosphatase N-terminal" evidence="1">
    <location>
        <begin position="3"/>
        <end position="67"/>
    </location>
</feature>
<dbReference type="SUPFAM" id="SSF89550">
    <property type="entry name" value="PHP domain-like"/>
    <property type="match status" value="1"/>
</dbReference>
<dbReference type="GO" id="GO:0035312">
    <property type="term" value="F:5'-3' DNA exonuclease activity"/>
    <property type="evidence" value="ECO:0007669"/>
    <property type="project" value="TreeGrafter"/>
</dbReference>
<dbReference type="InterPro" id="IPR016195">
    <property type="entry name" value="Pol/histidinol_Pase-like"/>
</dbReference>
<protein>
    <submittedName>
        <fullName evidence="2">DNA polymerase III DnaE</fullName>
    </submittedName>
</protein>
<gene>
    <name evidence="2" type="ORF">NCTC12475_00528</name>
</gene>
<keyword evidence="3" id="KW-1185">Reference proteome</keyword>
<name>A0A381DI90_9BACT</name>
<sequence length="241" mass="27690">MNYDLHIHSNFSDGKASIREILSKAKELNIGISITDHNELRGSIIASKIAKKLNIPFIIGVELGTKEGKEMLLYFKDECYAKKFYENEIKPFKTSRMTRINRYMSEFLSADLKIKYNIFLAIIPHPFGVLYKNIYNDMPLGEKMIEFCDGIECINASQSSKSNTLSKILCAQKQKLAFASSDAHLIKNIGKLSTNITFDKYNILKTDISHNNYKDDFLTLIQSLYQISKINLNYFLKDKIN</sequence>
<dbReference type="Proteomes" id="UP000254920">
    <property type="component" value="Unassembled WGS sequence"/>
</dbReference>
<dbReference type="EMBL" id="UFVD01000001">
    <property type="protein sequence ID" value="SUX10340.1"/>
    <property type="molecule type" value="Genomic_DNA"/>
</dbReference>
<proteinExistence type="predicted"/>
<dbReference type="InterPro" id="IPR052018">
    <property type="entry name" value="PHP_domain"/>
</dbReference>
<dbReference type="SMART" id="SM00481">
    <property type="entry name" value="POLIIIAc"/>
    <property type="match status" value="1"/>
</dbReference>
<dbReference type="OrthoDB" id="9808747at2"/>
<dbReference type="RefSeq" id="WP_089182761.1">
    <property type="nucleotide sequence ID" value="NZ_CP043427.1"/>
</dbReference>
<dbReference type="InterPro" id="IPR003141">
    <property type="entry name" value="Pol/His_phosphatase_N"/>
</dbReference>
<evidence type="ECO:0000313" key="2">
    <source>
        <dbReference type="EMBL" id="SUX10340.1"/>
    </source>
</evidence>
<dbReference type="Pfam" id="PF02811">
    <property type="entry name" value="PHP"/>
    <property type="match status" value="1"/>
</dbReference>
<reference evidence="2 3" key="1">
    <citation type="submission" date="2018-06" db="EMBL/GenBank/DDBJ databases">
        <authorList>
            <consortium name="Pathogen Informatics"/>
            <person name="Doyle S."/>
        </authorList>
    </citation>
    <scope>NUCLEOTIDE SEQUENCE [LARGE SCALE GENOMIC DNA]</scope>
    <source>
        <strain evidence="2 3">NCTC12475</strain>
    </source>
</reference>
<dbReference type="PANTHER" id="PTHR42924">
    <property type="entry name" value="EXONUCLEASE"/>
    <property type="match status" value="1"/>
</dbReference>
<dbReference type="CDD" id="cd07432">
    <property type="entry name" value="PHP_HisPPase"/>
    <property type="match status" value="1"/>
</dbReference>
<dbReference type="GO" id="GO:0004534">
    <property type="term" value="F:5'-3' RNA exonuclease activity"/>
    <property type="evidence" value="ECO:0007669"/>
    <property type="project" value="TreeGrafter"/>
</dbReference>
<dbReference type="GeneID" id="93090968"/>
<dbReference type="Gene3D" id="3.20.20.140">
    <property type="entry name" value="Metal-dependent hydrolases"/>
    <property type="match status" value="1"/>
</dbReference>
<dbReference type="STRING" id="32024.GCA_000788295_00654"/>
<evidence type="ECO:0000259" key="1">
    <source>
        <dbReference type="SMART" id="SM00481"/>
    </source>
</evidence>
<accession>A0A381DI90</accession>
<dbReference type="InterPro" id="IPR004013">
    <property type="entry name" value="PHP_dom"/>
</dbReference>
<dbReference type="PANTHER" id="PTHR42924:SF3">
    <property type="entry name" value="POLYMERASE_HISTIDINOL PHOSPHATASE N-TERMINAL DOMAIN-CONTAINING PROTEIN"/>
    <property type="match status" value="1"/>
</dbReference>
<dbReference type="AlphaFoldDB" id="A0A381DI90"/>
<organism evidence="2 3">
    <name type="scientific">Campylobacter sputorum subsp. sputorum</name>
    <dbReference type="NCBI Taxonomy" id="32024"/>
    <lineage>
        <taxon>Bacteria</taxon>
        <taxon>Pseudomonadati</taxon>
        <taxon>Campylobacterota</taxon>
        <taxon>Epsilonproteobacteria</taxon>
        <taxon>Campylobacterales</taxon>
        <taxon>Campylobacteraceae</taxon>
        <taxon>Campylobacter</taxon>
    </lineage>
</organism>